<dbReference type="Gene3D" id="3.40.50.300">
    <property type="entry name" value="P-loop containing nucleotide triphosphate hydrolases"/>
    <property type="match status" value="1"/>
</dbReference>
<dbReference type="PROSITE" id="PS51194">
    <property type="entry name" value="HELICASE_CTER"/>
    <property type="match status" value="1"/>
</dbReference>
<protein>
    <submittedName>
        <fullName evidence="4">Helicase-related protein</fullName>
    </submittedName>
</protein>
<dbReference type="Pfam" id="PF13020">
    <property type="entry name" value="NOV_C"/>
    <property type="match status" value="1"/>
</dbReference>
<feature type="coiled-coil region" evidence="2">
    <location>
        <begin position="4"/>
        <end position="34"/>
    </location>
</feature>
<evidence type="ECO:0000313" key="5">
    <source>
        <dbReference type="Proteomes" id="UP001332931"/>
    </source>
</evidence>
<keyword evidence="2" id="KW-0175">Coiled coil</keyword>
<dbReference type="Proteomes" id="UP001332931">
    <property type="component" value="Unassembled WGS sequence"/>
</dbReference>
<organism evidence="4 5">
    <name type="scientific">Olsenella absiana</name>
    <dbReference type="NCBI Taxonomy" id="3115222"/>
    <lineage>
        <taxon>Bacteria</taxon>
        <taxon>Bacillati</taxon>
        <taxon>Actinomycetota</taxon>
        <taxon>Coriobacteriia</taxon>
        <taxon>Coriobacteriales</taxon>
        <taxon>Atopobiaceae</taxon>
        <taxon>Olsenella</taxon>
    </lineage>
</organism>
<dbReference type="InterPro" id="IPR049730">
    <property type="entry name" value="SNF2/RAD54-like_C"/>
</dbReference>
<proteinExistence type="predicted"/>
<keyword evidence="1" id="KW-0378">Hydrolase</keyword>
<dbReference type="InterPro" id="IPR024975">
    <property type="entry name" value="NOV_C"/>
</dbReference>
<accession>A0ABU7RBW7</accession>
<dbReference type="GO" id="GO:0004386">
    <property type="term" value="F:helicase activity"/>
    <property type="evidence" value="ECO:0007669"/>
    <property type="project" value="UniProtKB-KW"/>
</dbReference>
<keyword evidence="4" id="KW-0067">ATP-binding</keyword>
<dbReference type="RefSeq" id="WP_330958869.1">
    <property type="nucleotide sequence ID" value="NZ_JAZGJQ010000013.1"/>
</dbReference>
<dbReference type="InterPro" id="IPR001650">
    <property type="entry name" value="Helicase_C-like"/>
</dbReference>
<name>A0ABU7RBW7_9ACTN</name>
<evidence type="ECO:0000256" key="1">
    <source>
        <dbReference type="ARBA" id="ARBA00022801"/>
    </source>
</evidence>
<evidence type="ECO:0000313" key="4">
    <source>
        <dbReference type="EMBL" id="MEE6148102.1"/>
    </source>
</evidence>
<reference evidence="4 5" key="1">
    <citation type="submission" date="2024-01" db="EMBL/GenBank/DDBJ databases">
        <title>Description of Olsenella sp. nov., isolated from pig feces.</title>
        <authorList>
            <person name="Chang Y.-H."/>
        </authorList>
    </citation>
    <scope>NUCLEOTIDE SEQUENCE [LARGE SCALE GENOMIC DNA]</scope>
    <source>
        <strain evidence="4 5">YH-ols2223</strain>
    </source>
</reference>
<dbReference type="PANTHER" id="PTHR45766">
    <property type="entry name" value="DNA ANNEALING HELICASE AND ENDONUCLEASE ZRANB3 FAMILY MEMBER"/>
    <property type="match status" value="1"/>
</dbReference>
<keyword evidence="4" id="KW-0347">Helicase</keyword>
<sequence length="724" mass="80876">MLDDATASETLDELEAEIAELKALEAEAADVLHAGEDRKWRELLRLLESPQMRDAEGRREKLLVFTEYTDTLEYLEGKLASYLGSAERLRAIRGGMNRDERRRVEADFKQDPKVSVLVATDAAGEGINLQVAHILINYDLPWNPNRIEQRFGRIHRIGQRHTCYMYNLVADGTREGDVWHRLFDKLEQESATLNGRVFDVLGQVTYDDKSLGDLLLESIREDQTPARQAYLDTVIDSSLDTESLRRIMARDVLATDSLDVEDVRRVRADIERANAARLQPHYIQSFFARAIEDLGGHLASNRDGTWRIRRVPLALRVSSATGARRPLSDGYASLAFDKDDVADPGRTDLVAVGHPLLDAAVEETLAKHAGALDHGTVLVDDGNRTLGPRLMLAYSLSLADGGGQEVERRIYYVEVEQGHEPATFGQAPYIDYRAPNEDEAAAIDRGVADPLAIPTDAEERAEALLMAGPVAEDVRRLGAERQERVDRVADAVRQRLNHAIASASTDAERWAEKARRGDEGARLTASNRRRDLEQLKMRREVRLRELEGQRVVRPKPLRLVEAAIVFPSRMLRQAPEAAKDAFEARKASEQRGMDAVMLIEHSLGHDPTDVSRQNVGWDVESRVPHADGTEDILFIESKGVREDADTVTFSANEVLKAAGNRASFVLAVTRPHGSGSTTTYYHDAIRNDYNQALDSYPFKLSELGRRAASTETYDIEGSTCTRRS</sequence>
<dbReference type="CDD" id="cd18793">
    <property type="entry name" value="SF2_C_SNF"/>
    <property type="match status" value="1"/>
</dbReference>
<dbReference type="InterPro" id="IPR027417">
    <property type="entry name" value="P-loop_NTPase"/>
</dbReference>
<keyword evidence="5" id="KW-1185">Reference proteome</keyword>
<gene>
    <name evidence="4" type="ORF">VXJ25_08935</name>
</gene>
<dbReference type="Pfam" id="PF00271">
    <property type="entry name" value="Helicase_C"/>
    <property type="match status" value="1"/>
</dbReference>
<keyword evidence="4" id="KW-0547">Nucleotide-binding</keyword>
<dbReference type="PANTHER" id="PTHR45766:SF6">
    <property type="entry name" value="SWI_SNF-RELATED MATRIX-ASSOCIATED ACTIN-DEPENDENT REGULATOR OF CHROMATIN SUBFAMILY A-LIKE PROTEIN 1"/>
    <property type="match status" value="1"/>
</dbReference>
<dbReference type="SUPFAM" id="SSF52540">
    <property type="entry name" value="P-loop containing nucleoside triphosphate hydrolases"/>
    <property type="match status" value="1"/>
</dbReference>
<evidence type="ECO:0000259" key="3">
    <source>
        <dbReference type="PROSITE" id="PS51194"/>
    </source>
</evidence>
<dbReference type="EMBL" id="JAZGJQ010000013">
    <property type="protein sequence ID" value="MEE6148102.1"/>
    <property type="molecule type" value="Genomic_DNA"/>
</dbReference>
<feature type="domain" description="Helicase C-terminal" evidence="3">
    <location>
        <begin position="42"/>
        <end position="212"/>
    </location>
</feature>
<comment type="caution">
    <text evidence="4">The sequence shown here is derived from an EMBL/GenBank/DDBJ whole genome shotgun (WGS) entry which is preliminary data.</text>
</comment>
<evidence type="ECO:0000256" key="2">
    <source>
        <dbReference type="SAM" id="Coils"/>
    </source>
</evidence>
<dbReference type="SMART" id="SM00490">
    <property type="entry name" value="HELICc"/>
    <property type="match status" value="1"/>
</dbReference>